<sequence>MINIYIVMFNIEGKRKLKRFFIHASDIEDAEKFAYKKLKELENEYGKKILLKGIKKNNE</sequence>
<accession>A0A8S5RXU5</accession>
<proteinExistence type="predicted"/>
<protein>
    <submittedName>
        <fullName evidence="1">Uncharacterized protein</fullName>
    </submittedName>
</protein>
<reference evidence="1" key="1">
    <citation type="journal article" date="2021" name="Proc. Natl. Acad. Sci. U.S.A.">
        <title>A Catalog of Tens of Thousands of Viruses from Human Metagenomes Reveals Hidden Associations with Chronic Diseases.</title>
        <authorList>
            <person name="Tisza M.J."/>
            <person name="Buck C.B."/>
        </authorList>
    </citation>
    <scope>NUCLEOTIDE SEQUENCE</scope>
    <source>
        <strain evidence="1">CtWdm1</strain>
    </source>
</reference>
<organism evidence="1">
    <name type="scientific">Siphoviridae sp. ctWdm1</name>
    <dbReference type="NCBI Taxonomy" id="2827883"/>
    <lineage>
        <taxon>Viruses</taxon>
        <taxon>Duplodnaviria</taxon>
        <taxon>Heunggongvirae</taxon>
        <taxon>Uroviricota</taxon>
        <taxon>Caudoviricetes</taxon>
    </lineage>
</organism>
<evidence type="ECO:0000313" key="1">
    <source>
        <dbReference type="EMBL" id="DAF43588.1"/>
    </source>
</evidence>
<dbReference type="EMBL" id="BK032509">
    <property type="protein sequence ID" value="DAF43588.1"/>
    <property type="molecule type" value="Genomic_DNA"/>
</dbReference>
<name>A0A8S5RXU5_9CAUD</name>